<evidence type="ECO:0000313" key="10">
    <source>
        <dbReference type="Proteomes" id="UP000005207"/>
    </source>
</evidence>
<feature type="compositionally biased region" description="Polar residues" evidence="6">
    <location>
        <begin position="209"/>
        <end position="219"/>
    </location>
</feature>
<feature type="region of interest" description="Disordered" evidence="6">
    <location>
        <begin position="1045"/>
        <end position="1171"/>
    </location>
</feature>
<dbReference type="GO" id="GO:0051893">
    <property type="term" value="P:regulation of focal adhesion assembly"/>
    <property type="evidence" value="ECO:0007669"/>
    <property type="project" value="TreeGrafter"/>
</dbReference>
<feature type="compositionally biased region" description="Low complexity" evidence="6">
    <location>
        <begin position="910"/>
        <end position="920"/>
    </location>
</feature>
<feature type="compositionally biased region" description="Low complexity" evidence="6">
    <location>
        <begin position="1126"/>
        <end position="1137"/>
    </location>
</feature>
<dbReference type="Gene3D" id="1.10.418.10">
    <property type="entry name" value="Calponin-like domain"/>
    <property type="match status" value="1"/>
</dbReference>
<keyword evidence="5" id="KW-0175">Coiled coil</keyword>
<dbReference type="Ensembl" id="ENSONIT00000083187.1">
    <property type="protein sequence ID" value="ENSONIP00000041693.1"/>
    <property type="gene ID" value="ENSONIG00000001371.2"/>
</dbReference>
<feature type="compositionally biased region" description="Basic and acidic residues" evidence="6">
    <location>
        <begin position="291"/>
        <end position="300"/>
    </location>
</feature>
<dbReference type="PROSITE" id="PS00478">
    <property type="entry name" value="LIM_DOMAIN_1"/>
    <property type="match status" value="1"/>
</dbReference>
<dbReference type="Pfam" id="PF15949">
    <property type="entry name" value="DUF4757"/>
    <property type="match status" value="2"/>
</dbReference>
<protein>
    <submittedName>
        <fullName evidence="9">LIM and calponin homology domains 1</fullName>
    </submittedName>
</protein>
<dbReference type="GO" id="GO:0046872">
    <property type="term" value="F:metal ion binding"/>
    <property type="evidence" value="ECO:0007669"/>
    <property type="project" value="UniProtKB-KW"/>
</dbReference>
<feature type="compositionally biased region" description="Basic and acidic residues" evidence="6">
    <location>
        <begin position="661"/>
        <end position="672"/>
    </location>
</feature>
<dbReference type="InterPro" id="IPR001715">
    <property type="entry name" value="CH_dom"/>
</dbReference>
<keyword evidence="1 4" id="KW-0479">Metal-binding</keyword>
<feature type="coiled-coil region" evidence="5">
    <location>
        <begin position="505"/>
        <end position="569"/>
    </location>
</feature>
<evidence type="ECO:0000259" key="7">
    <source>
        <dbReference type="PROSITE" id="PS50021"/>
    </source>
</evidence>
<dbReference type="GO" id="GO:0051496">
    <property type="term" value="P:positive regulation of stress fiber assembly"/>
    <property type="evidence" value="ECO:0007669"/>
    <property type="project" value="TreeGrafter"/>
</dbReference>
<feature type="compositionally biased region" description="Low complexity" evidence="6">
    <location>
        <begin position="816"/>
        <end position="830"/>
    </location>
</feature>
<sequence length="1244" mass="137164">MASPVADIGQSHQHHPVNESAAQSAFLEAQKWIEAVTGRCFGDKDFRGGLENGILLCELLSSIRPGLVKKINRLPTPIAGLDNLSVFLRGCEELGLKGSQLFDPGDLQDTSTRPTAKGSDGSRKLKNVLITIYWLGRAANSCTSYNGPTLDLKEFEGLLSQMRKETEEAESPKRSIRDSGYIDCWDSERSDSLSPPRHGREDSFDSLDSFGSRSRQTPSPDVLVARGSSDGRGSDSESDGAPHRKMPDVRKDDMLARRTSVSEPRTAVPFNQYLPNKSNQSGYLPTPLRKKSNDKEEGGRKSWSTATSPVGGDRPLSTPARSCSEEFFHQSSTLAANATAASVFRTSPINTAGKHSPVTHQEDVAMRKGVAGSLVAADAKGDDKQTCQMPTSPKCIVALSPSSFLPVPTAMATASTETTDTCRQKGKPQTERDDPHEGTSWVDSSLPAKYSHTDSVSDDPQSVSMIDMRGEEEAALQPHSQVRHERMHNQYNKMKEEDDHWQDDLARWKNRRRSISQDLIKKEEERKMMERLMSGDTYTSQRRRSIKTYREIVEDKERREEELRQAYRKAKTPEEATAILQRYAQRFSISEAVLERLQLPKLLDRSISADPSFPTSPFPLSLSLSASPTTPDPFDSDFNGPMRYLRQQSAPTPKFTSTFEARIEEFPKEPSSHQRSQIRSRSSEPPSTRALSPKPVPLLMPKPYFQARPAGGETWNNKVDGLLRVNGDVGSDDVPTTPESQGRDSPPHFQASPSQSKNSTVDGAVDAPSSETSLRQSTHASSREGSPVSTKAKETQDVTEIASEDTQEVQEEKVTESTPPSRPTSLPSELQKPQESFGKTEDQTAAASEEEKPNAVAHQNPPAEAQQEQEMPKPSSEDLSNLVQSGVDKQSYQPANDPCSQELLQKSEMASSSAPPGSSGYHQQWETKAELANSVRSSLATSSPKLRWEFFAPQEEAEKDLRGNEKYQREQEKLKEEWEKAQKEVAEEERKYHEEERRILEETVTPLTPHSSALPSPSRGELSSISADPQDTIVRSLADWERKQELLERQSRESTESVDLKRRENDRTSDISTADDSMKTGRSSMSQSSSQAEKFGHSLQNGQKLPPVLAKSSTPVKKQQELPADGSKPPGGRRSGPIDNNMGRSSSKNPAACPPSSDALPPAPNRSVSGKKLCSSCGQPLGKGAAMIIETLSLYFHIHCFKCGVCKGQLGDTTTGTDVRIRNGLLNCHQCYIRSRSAGQPTTL</sequence>
<feature type="compositionally biased region" description="Basic and acidic residues" evidence="6">
    <location>
        <begin position="1045"/>
        <end position="1069"/>
    </location>
</feature>
<feature type="compositionally biased region" description="Basic and acidic residues" evidence="6">
    <location>
        <begin position="232"/>
        <end position="256"/>
    </location>
</feature>
<feature type="compositionally biased region" description="Basic and acidic residues" evidence="6">
    <location>
        <begin position="420"/>
        <end position="437"/>
    </location>
</feature>
<keyword evidence="10" id="KW-1185">Reference proteome</keyword>
<keyword evidence="2 4" id="KW-0862">Zinc</keyword>
<dbReference type="InterPro" id="IPR001781">
    <property type="entry name" value="Znf_LIM"/>
</dbReference>
<feature type="compositionally biased region" description="Polar residues" evidence="6">
    <location>
        <begin position="934"/>
        <end position="944"/>
    </location>
</feature>
<dbReference type="FunFam" id="2.10.110.10:FF:000041">
    <property type="entry name" value="LIM and calponin homology domains 1"/>
    <property type="match status" value="1"/>
</dbReference>
<dbReference type="InterPro" id="IPR031865">
    <property type="entry name" value="DUF4757"/>
</dbReference>
<dbReference type="GO" id="GO:0032034">
    <property type="term" value="F:myosin II head/neck binding"/>
    <property type="evidence" value="ECO:0007669"/>
    <property type="project" value="TreeGrafter"/>
</dbReference>
<name>A0A669C2F9_ORENI</name>
<feature type="region of interest" description="Disordered" evidence="6">
    <location>
        <begin position="624"/>
        <end position="1031"/>
    </location>
</feature>
<feature type="domain" description="Calponin-homology (CH)" evidence="7">
    <location>
        <begin position="23"/>
        <end position="140"/>
    </location>
</feature>
<dbReference type="AlphaFoldDB" id="A0A669C2F9"/>
<feature type="region of interest" description="Disordered" evidence="6">
    <location>
        <begin position="1"/>
        <end position="20"/>
    </location>
</feature>
<keyword evidence="3 4" id="KW-0440">LIM domain</keyword>
<dbReference type="GO" id="GO:0001725">
    <property type="term" value="C:stress fiber"/>
    <property type="evidence" value="ECO:0007669"/>
    <property type="project" value="TreeGrafter"/>
</dbReference>
<reference evidence="9" key="3">
    <citation type="submission" date="2025-09" db="UniProtKB">
        <authorList>
            <consortium name="Ensembl"/>
        </authorList>
    </citation>
    <scope>IDENTIFICATION</scope>
</reference>
<proteinExistence type="predicted"/>
<evidence type="ECO:0000256" key="4">
    <source>
        <dbReference type="PROSITE-ProRule" id="PRU00125"/>
    </source>
</evidence>
<evidence type="ECO:0000313" key="9">
    <source>
        <dbReference type="Ensembl" id="ENSONIP00000041693.1"/>
    </source>
</evidence>
<evidence type="ECO:0000259" key="8">
    <source>
        <dbReference type="PROSITE" id="PS50023"/>
    </source>
</evidence>
<feature type="compositionally biased region" description="Polar residues" evidence="6">
    <location>
        <begin position="769"/>
        <end position="789"/>
    </location>
</feature>
<reference evidence="9" key="2">
    <citation type="submission" date="2025-08" db="UniProtKB">
        <authorList>
            <consortium name="Ensembl"/>
        </authorList>
    </citation>
    <scope>IDENTIFICATION</scope>
</reference>
<feature type="compositionally biased region" description="Low complexity" evidence="6">
    <location>
        <begin position="857"/>
        <end position="874"/>
    </location>
</feature>
<dbReference type="SUPFAM" id="SSF47576">
    <property type="entry name" value="Calponin-homology domain, CH-domain"/>
    <property type="match status" value="1"/>
</dbReference>
<dbReference type="GO" id="GO:0010604">
    <property type="term" value="P:positive regulation of macromolecule metabolic process"/>
    <property type="evidence" value="ECO:0007669"/>
    <property type="project" value="UniProtKB-ARBA"/>
</dbReference>
<dbReference type="GO" id="GO:0080090">
    <property type="term" value="P:regulation of primary metabolic process"/>
    <property type="evidence" value="ECO:0007669"/>
    <property type="project" value="UniProtKB-ARBA"/>
</dbReference>
<feature type="region of interest" description="Disordered" evidence="6">
    <location>
        <begin position="187"/>
        <end position="322"/>
    </location>
</feature>
<dbReference type="Gene3D" id="2.10.110.10">
    <property type="entry name" value="Cysteine Rich Protein"/>
    <property type="match status" value="1"/>
</dbReference>
<dbReference type="PANTHER" id="PTHR15551:SF5">
    <property type="entry name" value="LIM AND CALPONIN HOMOLOGY DOMAINS-CONTAINING PROTEIN 1 ISOFORM X1"/>
    <property type="match status" value="1"/>
</dbReference>
<dbReference type="SMART" id="SM00132">
    <property type="entry name" value="LIM"/>
    <property type="match status" value="1"/>
</dbReference>
<organism evidence="9 10">
    <name type="scientific">Oreochromis niloticus</name>
    <name type="common">Nile tilapia</name>
    <name type="synonym">Tilapia nilotica</name>
    <dbReference type="NCBI Taxonomy" id="8128"/>
    <lineage>
        <taxon>Eukaryota</taxon>
        <taxon>Metazoa</taxon>
        <taxon>Chordata</taxon>
        <taxon>Craniata</taxon>
        <taxon>Vertebrata</taxon>
        <taxon>Euteleostomi</taxon>
        <taxon>Actinopterygii</taxon>
        <taxon>Neopterygii</taxon>
        <taxon>Teleostei</taxon>
        <taxon>Neoteleostei</taxon>
        <taxon>Acanthomorphata</taxon>
        <taxon>Ovalentaria</taxon>
        <taxon>Cichlomorphae</taxon>
        <taxon>Cichliformes</taxon>
        <taxon>Cichlidae</taxon>
        <taxon>African cichlids</taxon>
        <taxon>Pseudocrenilabrinae</taxon>
        <taxon>Oreochromini</taxon>
        <taxon>Oreochromis</taxon>
    </lineage>
</organism>
<feature type="compositionally biased region" description="Polar residues" evidence="6">
    <location>
        <begin position="877"/>
        <end position="904"/>
    </location>
</feature>
<feature type="compositionally biased region" description="Polar residues" evidence="6">
    <location>
        <begin position="273"/>
        <end position="283"/>
    </location>
</feature>
<evidence type="ECO:0000256" key="3">
    <source>
        <dbReference type="ARBA" id="ARBA00023038"/>
    </source>
</evidence>
<dbReference type="InterPro" id="IPR036872">
    <property type="entry name" value="CH_dom_sf"/>
</dbReference>
<dbReference type="GeneTree" id="ENSGT00950000183159"/>
<dbReference type="Pfam" id="PF00307">
    <property type="entry name" value="CH"/>
    <property type="match status" value="1"/>
</dbReference>
<feature type="compositionally biased region" description="Polar residues" evidence="6">
    <location>
        <begin position="646"/>
        <end position="659"/>
    </location>
</feature>
<dbReference type="SMART" id="SM00033">
    <property type="entry name" value="CH"/>
    <property type="match status" value="1"/>
</dbReference>
<evidence type="ECO:0000256" key="6">
    <source>
        <dbReference type="SAM" id="MobiDB-lite"/>
    </source>
</evidence>
<dbReference type="CDD" id="cd08368">
    <property type="entry name" value="LIM"/>
    <property type="match status" value="1"/>
</dbReference>
<feature type="compositionally biased region" description="Polar residues" evidence="6">
    <location>
        <begin position="751"/>
        <end position="761"/>
    </location>
</feature>
<evidence type="ECO:0000256" key="5">
    <source>
        <dbReference type="SAM" id="Coils"/>
    </source>
</evidence>
<accession>A0A669C2F9</accession>
<feature type="region of interest" description="Disordered" evidence="6">
    <location>
        <begin position="102"/>
        <end position="121"/>
    </location>
</feature>
<gene>
    <name evidence="9" type="primary">LIMCH1</name>
    <name evidence="9" type="synonym">limch1</name>
</gene>
<dbReference type="Pfam" id="PF00412">
    <property type="entry name" value="LIM"/>
    <property type="match status" value="1"/>
</dbReference>
<feature type="region of interest" description="Disordered" evidence="6">
    <location>
        <begin position="410"/>
        <end position="462"/>
    </location>
</feature>
<dbReference type="FunFam" id="1.10.418.10:FF:000038">
    <property type="entry name" value="LIM and calponin homology domains-containing protein 1"/>
    <property type="match status" value="1"/>
</dbReference>
<dbReference type="PANTHER" id="PTHR15551">
    <property type="entry name" value="LIM DOMAIN ONLY 7"/>
    <property type="match status" value="1"/>
</dbReference>
<feature type="domain" description="LIM zinc-binding" evidence="8">
    <location>
        <begin position="1172"/>
        <end position="1238"/>
    </location>
</feature>
<dbReference type="Proteomes" id="UP000005207">
    <property type="component" value="Linkage group LG2"/>
</dbReference>
<dbReference type="PROSITE" id="PS50023">
    <property type="entry name" value="LIM_DOMAIN_2"/>
    <property type="match status" value="1"/>
</dbReference>
<feature type="compositionally biased region" description="Low complexity" evidence="6">
    <location>
        <begin position="673"/>
        <end position="687"/>
    </location>
</feature>
<evidence type="ECO:0000256" key="1">
    <source>
        <dbReference type="ARBA" id="ARBA00022723"/>
    </source>
</evidence>
<feature type="compositionally biased region" description="Basic and acidic residues" evidence="6">
    <location>
        <begin position="959"/>
        <end position="1001"/>
    </location>
</feature>
<evidence type="ECO:0000256" key="2">
    <source>
        <dbReference type="ARBA" id="ARBA00022833"/>
    </source>
</evidence>
<feature type="compositionally biased region" description="Polar residues" evidence="6">
    <location>
        <begin position="1005"/>
        <end position="1029"/>
    </location>
</feature>
<dbReference type="PROSITE" id="PS50021">
    <property type="entry name" value="CH"/>
    <property type="match status" value="1"/>
</dbReference>
<reference evidence="10" key="1">
    <citation type="submission" date="2012-01" db="EMBL/GenBank/DDBJ databases">
        <title>The Genome Sequence of Oreochromis niloticus (Nile Tilapia).</title>
        <authorList>
            <consortium name="Broad Institute Genome Assembly Team"/>
            <consortium name="Broad Institute Sequencing Platform"/>
            <person name="Di Palma F."/>
            <person name="Johnson J."/>
            <person name="Lander E.S."/>
            <person name="Lindblad-Toh K."/>
        </authorList>
    </citation>
    <scope>NUCLEOTIDE SEQUENCE [LARGE SCALE GENOMIC DNA]</scope>
</reference>